<name>A0ABQ1ZL93_9BACL</name>
<gene>
    <name evidence="2" type="ORF">GCM10007362_05630</name>
</gene>
<dbReference type="InterPro" id="IPR025576">
    <property type="entry name" value="YwiC"/>
</dbReference>
<dbReference type="EMBL" id="BMDD01000001">
    <property type="protein sequence ID" value="GGH69990.1"/>
    <property type="molecule type" value="Genomic_DNA"/>
</dbReference>
<feature type="transmembrane region" description="Helical" evidence="1">
    <location>
        <begin position="87"/>
        <end position="104"/>
    </location>
</feature>
<protein>
    <submittedName>
        <fullName evidence="2">Membrane protein</fullName>
    </submittedName>
</protein>
<feature type="transmembrane region" description="Helical" evidence="1">
    <location>
        <begin position="12"/>
        <end position="30"/>
    </location>
</feature>
<feature type="transmembrane region" description="Helical" evidence="1">
    <location>
        <begin position="220"/>
        <end position="238"/>
    </location>
</feature>
<feature type="transmembrane region" description="Helical" evidence="1">
    <location>
        <begin position="65"/>
        <end position="81"/>
    </location>
</feature>
<dbReference type="RefSeq" id="WP_172238762.1">
    <property type="nucleotide sequence ID" value="NZ_BMDD01000001.1"/>
</dbReference>
<keyword evidence="3" id="KW-1185">Reference proteome</keyword>
<feature type="transmembrane region" description="Helical" evidence="1">
    <location>
        <begin position="140"/>
        <end position="161"/>
    </location>
</feature>
<organism evidence="2 3">
    <name type="scientific">Saccharibacillus endophyticus</name>
    <dbReference type="NCBI Taxonomy" id="2060666"/>
    <lineage>
        <taxon>Bacteria</taxon>
        <taxon>Bacillati</taxon>
        <taxon>Bacillota</taxon>
        <taxon>Bacilli</taxon>
        <taxon>Bacillales</taxon>
        <taxon>Paenibacillaceae</taxon>
        <taxon>Saccharibacillus</taxon>
    </lineage>
</organism>
<keyword evidence="1" id="KW-1133">Transmembrane helix</keyword>
<sequence length="239" mass="27195">MNRYIPNQHGAWAMLMLPFLLGMSVAGATLLHLPLFLCWLSMYLFSFPVLQWIKTGKKDRYLKPSLVYGLILIPLTIIVVLSEPELIGYGVLLLLTFAIPAYYAKSKNERALLNDIVAILLFCSFIYPVVYVSAGHEADWTKTTLLFVMSGLYFIGTALYVKTIIREKKNPRYYRLSIAYHVLLIPFAAWLSLPLAIPFTILLARAIVLPKRKLKVKQTGIAELVFAVMLYVFVLIVYL</sequence>
<accession>A0ABQ1ZL93</accession>
<feature type="transmembrane region" description="Helical" evidence="1">
    <location>
        <begin position="36"/>
        <end position="53"/>
    </location>
</feature>
<evidence type="ECO:0000313" key="3">
    <source>
        <dbReference type="Proteomes" id="UP000605427"/>
    </source>
</evidence>
<evidence type="ECO:0000256" key="1">
    <source>
        <dbReference type="SAM" id="Phobius"/>
    </source>
</evidence>
<dbReference type="Pfam" id="PF14256">
    <property type="entry name" value="YwiC"/>
    <property type="match status" value="1"/>
</dbReference>
<proteinExistence type="predicted"/>
<feature type="transmembrane region" description="Helical" evidence="1">
    <location>
        <begin position="182"/>
        <end position="208"/>
    </location>
</feature>
<keyword evidence="1" id="KW-0812">Transmembrane</keyword>
<comment type="caution">
    <text evidence="2">The sequence shown here is derived from an EMBL/GenBank/DDBJ whole genome shotgun (WGS) entry which is preliminary data.</text>
</comment>
<dbReference type="Proteomes" id="UP000605427">
    <property type="component" value="Unassembled WGS sequence"/>
</dbReference>
<evidence type="ECO:0000313" key="2">
    <source>
        <dbReference type="EMBL" id="GGH69990.1"/>
    </source>
</evidence>
<reference evidence="3" key="1">
    <citation type="journal article" date="2019" name="Int. J. Syst. Evol. Microbiol.">
        <title>The Global Catalogue of Microorganisms (GCM) 10K type strain sequencing project: providing services to taxonomists for standard genome sequencing and annotation.</title>
        <authorList>
            <consortium name="The Broad Institute Genomics Platform"/>
            <consortium name="The Broad Institute Genome Sequencing Center for Infectious Disease"/>
            <person name="Wu L."/>
            <person name="Ma J."/>
        </authorList>
    </citation>
    <scope>NUCLEOTIDE SEQUENCE [LARGE SCALE GENOMIC DNA]</scope>
    <source>
        <strain evidence="3">CCM 8702</strain>
    </source>
</reference>
<feature type="transmembrane region" description="Helical" evidence="1">
    <location>
        <begin position="116"/>
        <end position="134"/>
    </location>
</feature>
<keyword evidence="1" id="KW-0472">Membrane</keyword>